<protein>
    <submittedName>
        <fullName evidence="1">Uncharacterized protein</fullName>
    </submittedName>
</protein>
<evidence type="ECO:0000313" key="1">
    <source>
        <dbReference type="EMBL" id="KAK3167384.1"/>
    </source>
</evidence>
<proteinExistence type="predicted"/>
<keyword evidence="2" id="KW-1185">Reference proteome</keyword>
<evidence type="ECO:0000313" key="2">
    <source>
        <dbReference type="Proteomes" id="UP001276659"/>
    </source>
</evidence>
<dbReference type="Proteomes" id="UP001276659">
    <property type="component" value="Unassembled WGS sequence"/>
</dbReference>
<sequence>MSEPSMASIPPFLRVPAEIRLIIYELLLSDHDDKTLCIRTEDPATYQRRKGEERRRRKFRYIQDRMRSRSGESTYGLIKSPGLYSSILGANRQIHSEASHVLYSHTFDFGLDVESILPFLQDLTPTALSSIKRIKLTKRSLPYTKNFDRCEWRNACDYISKNLSLVQLDLGVYGGTPSLANRPALHWKQNSTYTKADFALISKLEECEDDMEWVKQIAAIKGLQVLNVKALLEHCPIPGSKAMAFFVNFSASIEKGFTEYLRSHMVAQVS</sequence>
<name>A0AAD9YWJ3_9LECA</name>
<gene>
    <name evidence="1" type="ORF">OEA41_010511</name>
</gene>
<dbReference type="AlphaFoldDB" id="A0AAD9YWJ3"/>
<accession>A0AAD9YWJ3</accession>
<reference evidence="1" key="1">
    <citation type="submission" date="2022-11" db="EMBL/GenBank/DDBJ databases">
        <title>Chromosomal genome sequence assembly and mating type (MAT) locus characterization of the leprose asexual lichenized fungus Lepraria neglecta (Nyl.) Erichsen.</title>
        <authorList>
            <person name="Allen J.L."/>
            <person name="Pfeffer B."/>
        </authorList>
    </citation>
    <scope>NUCLEOTIDE SEQUENCE</scope>
    <source>
        <strain evidence="1">Allen 5258</strain>
    </source>
</reference>
<organism evidence="1 2">
    <name type="scientific">Lepraria neglecta</name>
    <dbReference type="NCBI Taxonomy" id="209136"/>
    <lineage>
        <taxon>Eukaryota</taxon>
        <taxon>Fungi</taxon>
        <taxon>Dikarya</taxon>
        <taxon>Ascomycota</taxon>
        <taxon>Pezizomycotina</taxon>
        <taxon>Lecanoromycetes</taxon>
        <taxon>OSLEUM clade</taxon>
        <taxon>Lecanoromycetidae</taxon>
        <taxon>Lecanorales</taxon>
        <taxon>Lecanorineae</taxon>
        <taxon>Stereocaulaceae</taxon>
        <taxon>Lepraria</taxon>
    </lineage>
</organism>
<comment type="caution">
    <text evidence="1">The sequence shown here is derived from an EMBL/GenBank/DDBJ whole genome shotgun (WGS) entry which is preliminary data.</text>
</comment>
<dbReference type="PANTHER" id="PTHR38790">
    <property type="entry name" value="2EXR DOMAIN-CONTAINING PROTEIN-RELATED"/>
    <property type="match status" value="1"/>
</dbReference>
<dbReference type="EMBL" id="JASNWA010000011">
    <property type="protein sequence ID" value="KAK3167384.1"/>
    <property type="molecule type" value="Genomic_DNA"/>
</dbReference>